<protein>
    <recommendedName>
        <fullName evidence="3">ZU5 domain-containing protein</fullName>
    </recommendedName>
</protein>
<name>A0ABP7X3H5_9GAMM</name>
<evidence type="ECO:0000313" key="2">
    <source>
        <dbReference type="Proteomes" id="UP001500392"/>
    </source>
</evidence>
<organism evidence="1 2">
    <name type="scientific">Zhongshania borealis</name>
    <dbReference type="NCBI Taxonomy" id="889488"/>
    <lineage>
        <taxon>Bacteria</taxon>
        <taxon>Pseudomonadati</taxon>
        <taxon>Pseudomonadota</taxon>
        <taxon>Gammaproteobacteria</taxon>
        <taxon>Cellvibrionales</taxon>
        <taxon>Spongiibacteraceae</taxon>
        <taxon>Zhongshania</taxon>
    </lineage>
</organism>
<keyword evidence="2" id="KW-1185">Reference proteome</keyword>
<gene>
    <name evidence="1" type="ORF">GCM10022414_32120</name>
</gene>
<evidence type="ECO:0008006" key="3">
    <source>
        <dbReference type="Google" id="ProtNLM"/>
    </source>
</evidence>
<evidence type="ECO:0000313" key="1">
    <source>
        <dbReference type="EMBL" id="GAA4103632.1"/>
    </source>
</evidence>
<dbReference type="Proteomes" id="UP001500392">
    <property type="component" value="Unassembled WGS sequence"/>
</dbReference>
<sequence length="624" mass="63747">MEMDLQTKSVNVLRFKSLVVGLVSASVLPGCFNDSKAKSPAVETSTFRVQMVDQSGARLNTGSIRIVDAVGGEGDAPRFSLASGDNSKTEYSVVDDAVAGTGGVVDLNLLSTSPLISDDPLDVVFVGSAPNFVSSSSLQSITATGDYLITITLTAINSPASVPVASQSATGSATSAGGVTNTVADISSSTITRAADSASNTAAVKGTTSVTVPAGTQLKTSTGAPAAPGELTLTVVHFDNDTGADVDPDFVPSNGSLALFPGGLDTTIEDDDPSTPESGSFSSAGFAAIELRDSNGDLITEFSGNPVSIEITIPAGTPFPANATGAGLVDTAPVGTVNAGDTVPVWTYNELTGKWKPQLDPDTGLPIIATVESKSDNTLFVSFETDHLTYFNLDYWYNYCNSSVYAPASFNVIDAAGQPNTRQFSLSYYQSGGGWARTKRAYSLDTFSSVDVYRAPNFPVVFELKEGSDSLIATFEPAAGDPILSQNGKLSLSNICELDGGTIKLDKTNPGAPTNIPVDFTVVNSCSDIPGEFVAVSDATAFVTGGDSSVINVPLGAESGTGSANLSSNVAFIFSATADGSTNSTPTFTPAQVSDNGVRLVLGSQTCTTATGGTGATGTTGSTL</sequence>
<comment type="caution">
    <text evidence="1">The sequence shown here is derived from an EMBL/GenBank/DDBJ whole genome shotgun (WGS) entry which is preliminary data.</text>
</comment>
<proteinExistence type="predicted"/>
<accession>A0ABP7X3H5</accession>
<dbReference type="EMBL" id="BAABDM010000008">
    <property type="protein sequence ID" value="GAA4103632.1"/>
    <property type="molecule type" value="Genomic_DNA"/>
</dbReference>
<reference evidence="2" key="1">
    <citation type="journal article" date="2019" name="Int. J. Syst. Evol. Microbiol.">
        <title>The Global Catalogue of Microorganisms (GCM) 10K type strain sequencing project: providing services to taxonomists for standard genome sequencing and annotation.</title>
        <authorList>
            <consortium name="The Broad Institute Genomics Platform"/>
            <consortium name="The Broad Institute Genome Sequencing Center for Infectious Disease"/>
            <person name="Wu L."/>
            <person name="Ma J."/>
        </authorList>
    </citation>
    <scope>NUCLEOTIDE SEQUENCE [LARGE SCALE GENOMIC DNA]</scope>
    <source>
        <strain evidence="2">JCM 17304</strain>
    </source>
</reference>